<accession>A0A6J4L9L0</accession>
<evidence type="ECO:0000256" key="1">
    <source>
        <dbReference type="SAM" id="MobiDB-lite"/>
    </source>
</evidence>
<sequence length="79" mass="8535">CRGSVCTRSRPGWVRWGRAVAPGRRPTTPPSSRRGSRTSPGRRDATASRDRPCSGSGRCPSSSRWASARSRSWPACSCS</sequence>
<proteinExistence type="predicted"/>
<dbReference type="AlphaFoldDB" id="A0A6J4L9L0"/>
<dbReference type="EMBL" id="CADCUH010000038">
    <property type="protein sequence ID" value="CAA9326787.1"/>
    <property type="molecule type" value="Genomic_DNA"/>
</dbReference>
<organism evidence="2">
    <name type="scientific">uncultured Nocardioidaceae bacterium</name>
    <dbReference type="NCBI Taxonomy" id="253824"/>
    <lineage>
        <taxon>Bacteria</taxon>
        <taxon>Bacillati</taxon>
        <taxon>Actinomycetota</taxon>
        <taxon>Actinomycetes</taxon>
        <taxon>Propionibacteriales</taxon>
        <taxon>Nocardioidaceae</taxon>
        <taxon>environmental samples</taxon>
    </lineage>
</organism>
<name>A0A6J4L9L0_9ACTN</name>
<gene>
    <name evidence="2" type="ORF">AVDCRST_MAG36-711</name>
</gene>
<evidence type="ECO:0000313" key="2">
    <source>
        <dbReference type="EMBL" id="CAA9326787.1"/>
    </source>
</evidence>
<feature type="non-terminal residue" evidence="2">
    <location>
        <position position="1"/>
    </location>
</feature>
<feature type="compositionally biased region" description="Basic and acidic residues" evidence="1">
    <location>
        <begin position="41"/>
        <end position="52"/>
    </location>
</feature>
<protein>
    <submittedName>
        <fullName evidence="2">Uncharacterized protein</fullName>
    </submittedName>
</protein>
<feature type="region of interest" description="Disordered" evidence="1">
    <location>
        <begin position="17"/>
        <end position="79"/>
    </location>
</feature>
<feature type="compositionally biased region" description="Low complexity" evidence="1">
    <location>
        <begin position="22"/>
        <end position="39"/>
    </location>
</feature>
<feature type="non-terminal residue" evidence="2">
    <location>
        <position position="79"/>
    </location>
</feature>
<reference evidence="2" key="1">
    <citation type="submission" date="2020-02" db="EMBL/GenBank/DDBJ databases">
        <authorList>
            <person name="Meier V. D."/>
        </authorList>
    </citation>
    <scope>NUCLEOTIDE SEQUENCE</scope>
    <source>
        <strain evidence="2">AVDCRST_MAG36</strain>
    </source>
</reference>
<feature type="compositionally biased region" description="Low complexity" evidence="1">
    <location>
        <begin position="53"/>
        <end position="79"/>
    </location>
</feature>